<organism evidence="2 3">
    <name type="scientific">Cuscuta europaea</name>
    <name type="common">European dodder</name>
    <dbReference type="NCBI Taxonomy" id="41803"/>
    <lineage>
        <taxon>Eukaryota</taxon>
        <taxon>Viridiplantae</taxon>
        <taxon>Streptophyta</taxon>
        <taxon>Embryophyta</taxon>
        <taxon>Tracheophyta</taxon>
        <taxon>Spermatophyta</taxon>
        <taxon>Magnoliopsida</taxon>
        <taxon>eudicotyledons</taxon>
        <taxon>Gunneridae</taxon>
        <taxon>Pentapetalae</taxon>
        <taxon>asterids</taxon>
        <taxon>lamiids</taxon>
        <taxon>Solanales</taxon>
        <taxon>Convolvulaceae</taxon>
        <taxon>Cuscuteae</taxon>
        <taxon>Cuscuta</taxon>
        <taxon>Cuscuta subgen. Cuscuta</taxon>
    </lineage>
</organism>
<dbReference type="PANTHER" id="PTHR48475">
    <property type="entry name" value="RIBONUCLEASE H"/>
    <property type="match status" value="1"/>
</dbReference>
<evidence type="ECO:0000313" key="3">
    <source>
        <dbReference type="Proteomes" id="UP001152484"/>
    </source>
</evidence>
<evidence type="ECO:0000259" key="1">
    <source>
        <dbReference type="PROSITE" id="PS50994"/>
    </source>
</evidence>
<dbReference type="GO" id="GO:0015074">
    <property type="term" value="P:DNA integration"/>
    <property type="evidence" value="ECO:0007669"/>
    <property type="project" value="InterPro"/>
</dbReference>
<dbReference type="AlphaFoldDB" id="A0A9P1E6I3"/>
<dbReference type="GO" id="GO:0004523">
    <property type="term" value="F:RNA-DNA hybrid ribonuclease activity"/>
    <property type="evidence" value="ECO:0007669"/>
    <property type="project" value="InterPro"/>
</dbReference>
<comment type="caution">
    <text evidence="2">The sequence shown here is derived from an EMBL/GenBank/DDBJ whole genome shotgun (WGS) entry which is preliminary data.</text>
</comment>
<dbReference type="Proteomes" id="UP001152484">
    <property type="component" value="Unassembled WGS sequence"/>
</dbReference>
<name>A0A9P1E6I3_CUSEU</name>
<dbReference type="OrthoDB" id="1304661at2759"/>
<dbReference type="InterPro" id="IPR001584">
    <property type="entry name" value="Integrase_cat-core"/>
</dbReference>
<dbReference type="InterPro" id="IPR012337">
    <property type="entry name" value="RNaseH-like_sf"/>
</dbReference>
<dbReference type="Gene3D" id="1.10.340.70">
    <property type="match status" value="1"/>
</dbReference>
<accession>A0A9P1E6I3</accession>
<dbReference type="PROSITE" id="PS50994">
    <property type="entry name" value="INTEGRASE"/>
    <property type="match status" value="1"/>
</dbReference>
<protein>
    <recommendedName>
        <fullName evidence="1">Integrase catalytic domain-containing protein</fullName>
    </recommendedName>
</protein>
<dbReference type="InterPro" id="IPR002156">
    <property type="entry name" value="RNaseH_domain"/>
</dbReference>
<sequence>MKARQIHVICDSKLVVGQISGEYEAKEGRMKQYKEVAKELLKVFEAHSLTQIPRAQNSEVDILSKLSAEFPEHLSKIARIEELCLSSIHVSPVMNIQQRPEDWISDIMKFISTGHLPEDETRAKLAKLRAPSYTIEDERLNKRSYNDTLLRCLHQDETEIAMEEVHSGNCSAHQGPFSMSRRLIVQGYFWPTMARDCADLTRRCPACQHFQKAPGRPVVNYAPISTAIPFSRWGIDLVGPLPRGTSNNRYIIVVIDYFTKWVEAEPLASITEARCHHFVLKNILTRFSVP</sequence>
<proteinExistence type="predicted"/>
<dbReference type="Gene3D" id="3.30.420.10">
    <property type="entry name" value="Ribonuclease H-like superfamily/Ribonuclease H"/>
    <property type="match status" value="2"/>
</dbReference>
<dbReference type="InterPro" id="IPR041588">
    <property type="entry name" value="Integrase_H2C2"/>
</dbReference>
<dbReference type="SUPFAM" id="SSF53098">
    <property type="entry name" value="Ribonuclease H-like"/>
    <property type="match status" value="2"/>
</dbReference>
<dbReference type="PANTHER" id="PTHR48475:SF2">
    <property type="entry name" value="RIBONUCLEASE H"/>
    <property type="match status" value="1"/>
</dbReference>
<gene>
    <name evidence="2" type="ORF">CEURO_LOCUS8416</name>
</gene>
<dbReference type="Pfam" id="PF13456">
    <property type="entry name" value="RVT_3"/>
    <property type="match status" value="1"/>
</dbReference>
<dbReference type="EMBL" id="CAMAPE010000016">
    <property type="protein sequence ID" value="CAH9082813.1"/>
    <property type="molecule type" value="Genomic_DNA"/>
</dbReference>
<reference evidence="2" key="1">
    <citation type="submission" date="2022-07" db="EMBL/GenBank/DDBJ databases">
        <authorList>
            <person name="Macas J."/>
            <person name="Novak P."/>
            <person name="Neumann P."/>
        </authorList>
    </citation>
    <scope>NUCLEOTIDE SEQUENCE</scope>
</reference>
<dbReference type="InterPro" id="IPR036397">
    <property type="entry name" value="RNaseH_sf"/>
</dbReference>
<keyword evidence="3" id="KW-1185">Reference proteome</keyword>
<evidence type="ECO:0000313" key="2">
    <source>
        <dbReference type="EMBL" id="CAH9082813.1"/>
    </source>
</evidence>
<dbReference type="Pfam" id="PF17921">
    <property type="entry name" value="Integrase_H2C2"/>
    <property type="match status" value="1"/>
</dbReference>
<dbReference type="GO" id="GO:0003676">
    <property type="term" value="F:nucleic acid binding"/>
    <property type="evidence" value="ECO:0007669"/>
    <property type="project" value="InterPro"/>
</dbReference>
<feature type="domain" description="Integrase catalytic" evidence="1">
    <location>
        <begin position="225"/>
        <end position="290"/>
    </location>
</feature>